<dbReference type="InterPro" id="IPR015655">
    <property type="entry name" value="PP2C"/>
</dbReference>
<sequence>MESTYCTDPGKVRDHNEDSVGVFFGENCLLGIVADGMGGHAAGEIASRMAVDLSSAKWAERSGTPTRDEAESWLNHLVRSINLRIYEYSGTHEACRGMGTTFAAAFCTNDFVVVSTVGDSRVYIWNQGSTARQISEDHTLVNELLKSGQISKEDAEIHPKKHVLMRALGTEPTIALDTSVFDWSKGSHLLICSDGLTNKLSGEKLSEIMEEATGLHEKTEKMINEANHAGGEDNISVIIISQDGGGEKQ</sequence>
<dbReference type="PROSITE" id="PS51746">
    <property type="entry name" value="PPM_2"/>
    <property type="match status" value="1"/>
</dbReference>
<dbReference type="SMART" id="SM00332">
    <property type="entry name" value="PP2Cc"/>
    <property type="match status" value="1"/>
</dbReference>
<dbReference type="RefSeq" id="WP_023508945.1">
    <property type="nucleotide sequence ID" value="NZ_AWTC01000002.1"/>
</dbReference>
<dbReference type="PATRIC" id="fig|1395513.3.peg.645"/>
<name>V6J1Q5_9BACL</name>
<keyword evidence="3" id="KW-1185">Reference proteome</keyword>
<dbReference type="PANTHER" id="PTHR47992">
    <property type="entry name" value="PROTEIN PHOSPHATASE"/>
    <property type="match status" value="1"/>
</dbReference>
<proteinExistence type="predicted"/>
<organism evidence="2 3">
    <name type="scientific">Sporolactobacillus laevolacticus DSM 442</name>
    <dbReference type="NCBI Taxonomy" id="1395513"/>
    <lineage>
        <taxon>Bacteria</taxon>
        <taxon>Bacillati</taxon>
        <taxon>Bacillota</taxon>
        <taxon>Bacilli</taxon>
        <taxon>Bacillales</taxon>
        <taxon>Sporolactobacillaceae</taxon>
        <taxon>Sporolactobacillus</taxon>
    </lineage>
</organism>
<dbReference type="AlphaFoldDB" id="V6J1Q5"/>
<dbReference type="Pfam" id="PF13672">
    <property type="entry name" value="PP2C_2"/>
    <property type="match status" value="1"/>
</dbReference>
<reference evidence="2 3" key="1">
    <citation type="journal article" date="2013" name="Genome Announc.">
        <title>Genome Sequence of Sporolactobacillus laevolacticus DSM442, an Efficient Polymer-Grade D-Lactate Producer from Agricultural Waste Cottonseed as a Nitrogen Source.</title>
        <authorList>
            <person name="Wang H."/>
            <person name="Wang L."/>
            <person name="Ju J."/>
            <person name="Yu B."/>
            <person name="Ma Y."/>
        </authorList>
    </citation>
    <scope>NUCLEOTIDE SEQUENCE [LARGE SCALE GENOMIC DNA]</scope>
    <source>
        <strain evidence="2 3">DSM 442</strain>
    </source>
</reference>
<dbReference type="InterPro" id="IPR001932">
    <property type="entry name" value="PPM-type_phosphatase-like_dom"/>
</dbReference>
<dbReference type="NCBIfam" id="NF033484">
    <property type="entry name" value="Stp1_PP2C_phos"/>
    <property type="match status" value="1"/>
</dbReference>
<dbReference type="STRING" id="1395513.P343_03180"/>
<dbReference type="EMBL" id="AWTC01000002">
    <property type="protein sequence ID" value="EST13106.1"/>
    <property type="molecule type" value="Genomic_DNA"/>
</dbReference>
<dbReference type="OrthoDB" id="9801841at2"/>
<dbReference type="Proteomes" id="UP000018296">
    <property type="component" value="Unassembled WGS sequence"/>
</dbReference>
<evidence type="ECO:0000313" key="3">
    <source>
        <dbReference type="Proteomes" id="UP000018296"/>
    </source>
</evidence>
<gene>
    <name evidence="2" type="ORF">P343_03180</name>
</gene>
<feature type="domain" description="PPM-type phosphatase" evidence="1">
    <location>
        <begin position="2"/>
        <end position="242"/>
    </location>
</feature>
<dbReference type="CDD" id="cd00143">
    <property type="entry name" value="PP2Cc"/>
    <property type="match status" value="1"/>
</dbReference>
<dbReference type="InterPro" id="IPR036457">
    <property type="entry name" value="PPM-type-like_dom_sf"/>
</dbReference>
<dbReference type="GO" id="GO:0004722">
    <property type="term" value="F:protein serine/threonine phosphatase activity"/>
    <property type="evidence" value="ECO:0007669"/>
    <property type="project" value="InterPro"/>
</dbReference>
<evidence type="ECO:0000259" key="1">
    <source>
        <dbReference type="PROSITE" id="PS51746"/>
    </source>
</evidence>
<evidence type="ECO:0000313" key="2">
    <source>
        <dbReference type="EMBL" id="EST13106.1"/>
    </source>
</evidence>
<dbReference type="SUPFAM" id="SSF81606">
    <property type="entry name" value="PP2C-like"/>
    <property type="match status" value="1"/>
</dbReference>
<comment type="caution">
    <text evidence="2">The sequence shown here is derived from an EMBL/GenBank/DDBJ whole genome shotgun (WGS) entry which is preliminary data.</text>
</comment>
<dbReference type="eggNOG" id="COG0631">
    <property type="taxonomic scope" value="Bacteria"/>
</dbReference>
<protein>
    <submittedName>
        <fullName evidence="2">Ser/Thr protein phosphatase</fullName>
    </submittedName>
</protein>
<dbReference type="Gene3D" id="3.60.40.10">
    <property type="entry name" value="PPM-type phosphatase domain"/>
    <property type="match status" value="1"/>
</dbReference>
<accession>V6J1Q5</accession>
<dbReference type="SMART" id="SM00331">
    <property type="entry name" value="PP2C_SIG"/>
    <property type="match status" value="1"/>
</dbReference>